<protein>
    <submittedName>
        <fullName evidence="7">Sugar (Pentulose or hexulose) kinase</fullName>
    </submittedName>
</protein>
<feature type="domain" description="Carbohydrate kinase FGGY C-terminal" evidence="6">
    <location>
        <begin position="255"/>
        <end position="434"/>
    </location>
</feature>
<keyword evidence="8" id="KW-1185">Reference proteome</keyword>
<keyword evidence="4 7" id="KW-0418">Kinase</keyword>
<dbReference type="GO" id="GO:0016301">
    <property type="term" value="F:kinase activity"/>
    <property type="evidence" value="ECO:0007669"/>
    <property type="project" value="UniProtKB-KW"/>
</dbReference>
<dbReference type="InterPro" id="IPR043129">
    <property type="entry name" value="ATPase_NBD"/>
</dbReference>
<dbReference type="PIRSF" id="PIRSF000538">
    <property type="entry name" value="GlpK"/>
    <property type="match status" value="1"/>
</dbReference>
<evidence type="ECO:0000256" key="4">
    <source>
        <dbReference type="ARBA" id="ARBA00022777"/>
    </source>
</evidence>
<name>A0A7Z0A7S2_9MICO</name>
<dbReference type="InterPro" id="IPR018485">
    <property type="entry name" value="FGGY_C"/>
</dbReference>
<dbReference type="EMBL" id="JACBZP010000001">
    <property type="protein sequence ID" value="NYI65999.1"/>
    <property type="molecule type" value="Genomic_DNA"/>
</dbReference>
<comment type="caution">
    <text evidence="7">The sequence shown here is derived from an EMBL/GenBank/DDBJ whole genome shotgun (WGS) entry which is preliminary data.</text>
</comment>
<sequence>MIIGVDIGTSLTKASLITRSGDSLLTATKESVVNQMPGGMVEQDFDDVLATVRYVVREVAASADDIEGIAITGQGDGLWLRDADGRPVRNPISWMDGRGSRIVSDWSRGGRDSVAHRVYRSTGSGIFPGCAAPLLKWMADHEPENLDRAAVAGYCVDAVVGALTGEITVDASDASLPFLNVRTREYSLDALEACGIGDYRRLLADPAPPGHVFRLSRSGADQLGLPIGTPLTAGPFDLPACAFGSGVTEPGDGTLVVGTTLGCEVLSDDPVIDPDGEPAGMWLATPHPDEYMRVMPAMVGTASIDWLMNLFGRRAWHVGELLDQSPPGANGVNALSFLSPSGERAPFVDPNARGQLSGLSLDTNPADIARALCEGIAFAARHCLEAGGLDGELSACGGGMKSAEWAQIFADVVGREIHLPIETGVGARGAAMAAWDALGDPVDRAEWKQRRRVFTPDPQRVEFYDRGYTGYREQLDSARALWSGR</sequence>
<dbReference type="SUPFAM" id="SSF53067">
    <property type="entry name" value="Actin-like ATPase domain"/>
    <property type="match status" value="2"/>
</dbReference>
<reference evidence="7 8" key="1">
    <citation type="submission" date="2020-07" db="EMBL/GenBank/DDBJ databases">
        <title>Sequencing the genomes of 1000 actinobacteria strains.</title>
        <authorList>
            <person name="Klenk H.-P."/>
        </authorList>
    </citation>
    <scope>NUCLEOTIDE SEQUENCE [LARGE SCALE GENOMIC DNA]</scope>
    <source>
        <strain evidence="7 8">DSM 26341</strain>
    </source>
</reference>
<evidence type="ECO:0000313" key="8">
    <source>
        <dbReference type="Proteomes" id="UP000539111"/>
    </source>
</evidence>
<dbReference type="InterPro" id="IPR000577">
    <property type="entry name" value="Carb_kinase_FGGY"/>
</dbReference>
<keyword evidence="2" id="KW-0119">Carbohydrate metabolism</keyword>
<evidence type="ECO:0000313" key="7">
    <source>
        <dbReference type="EMBL" id="NYI65999.1"/>
    </source>
</evidence>
<accession>A0A7Z0A7S2</accession>
<gene>
    <name evidence="7" type="ORF">BJY26_000305</name>
</gene>
<proteinExistence type="inferred from homology"/>
<dbReference type="RefSeq" id="WP_179425087.1">
    <property type="nucleotide sequence ID" value="NZ_JACBZP010000001.1"/>
</dbReference>
<dbReference type="InterPro" id="IPR018484">
    <property type="entry name" value="FGGY_N"/>
</dbReference>
<dbReference type="Pfam" id="PF02782">
    <property type="entry name" value="FGGY_C"/>
    <property type="match status" value="1"/>
</dbReference>
<keyword evidence="3" id="KW-0808">Transferase</keyword>
<evidence type="ECO:0000256" key="3">
    <source>
        <dbReference type="ARBA" id="ARBA00022679"/>
    </source>
</evidence>
<dbReference type="AlphaFoldDB" id="A0A7Z0A7S2"/>
<dbReference type="Gene3D" id="3.30.420.40">
    <property type="match status" value="2"/>
</dbReference>
<evidence type="ECO:0000256" key="1">
    <source>
        <dbReference type="ARBA" id="ARBA00009156"/>
    </source>
</evidence>
<dbReference type="Pfam" id="PF00370">
    <property type="entry name" value="FGGY_N"/>
    <property type="match status" value="1"/>
</dbReference>
<dbReference type="PANTHER" id="PTHR43095">
    <property type="entry name" value="SUGAR KINASE"/>
    <property type="match status" value="1"/>
</dbReference>
<evidence type="ECO:0000256" key="2">
    <source>
        <dbReference type="ARBA" id="ARBA00022629"/>
    </source>
</evidence>
<evidence type="ECO:0000259" key="5">
    <source>
        <dbReference type="Pfam" id="PF00370"/>
    </source>
</evidence>
<dbReference type="InterPro" id="IPR050406">
    <property type="entry name" value="FGGY_Carb_Kinase"/>
</dbReference>
<dbReference type="PANTHER" id="PTHR43095:SF5">
    <property type="entry name" value="XYLULOSE KINASE"/>
    <property type="match status" value="1"/>
</dbReference>
<comment type="similarity">
    <text evidence="1">Belongs to the FGGY kinase family.</text>
</comment>
<feature type="domain" description="Carbohydrate kinase FGGY N-terminal" evidence="5">
    <location>
        <begin position="1"/>
        <end position="244"/>
    </location>
</feature>
<organism evidence="7 8">
    <name type="scientific">Spelaeicoccus albus</name>
    <dbReference type="NCBI Taxonomy" id="1280376"/>
    <lineage>
        <taxon>Bacteria</taxon>
        <taxon>Bacillati</taxon>
        <taxon>Actinomycetota</taxon>
        <taxon>Actinomycetes</taxon>
        <taxon>Micrococcales</taxon>
        <taxon>Brevibacteriaceae</taxon>
        <taxon>Spelaeicoccus</taxon>
    </lineage>
</organism>
<dbReference type="GO" id="GO:0042732">
    <property type="term" value="P:D-xylose metabolic process"/>
    <property type="evidence" value="ECO:0007669"/>
    <property type="project" value="UniProtKB-KW"/>
</dbReference>
<evidence type="ECO:0000259" key="6">
    <source>
        <dbReference type="Pfam" id="PF02782"/>
    </source>
</evidence>
<keyword evidence="2" id="KW-0859">Xylose metabolism</keyword>
<dbReference type="Proteomes" id="UP000539111">
    <property type="component" value="Unassembled WGS sequence"/>
</dbReference>